<reference evidence="1" key="1">
    <citation type="journal article" date="2019" name="Sci. Rep.">
        <title>Draft genome of Tanacetum cinerariifolium, the natural source of mosquito coil.</title>
        <authorList>
            <person name="Yamashiro T."/>
            <person name="Shiraishi A."/>
            <person name="Satake H."/>
            <person name="Nakayama K."/>
        </authorList>
    </citation>
    <scope>NUCLEOTIDE SEQUENCE</scope>
</reference>
<name>A0A699WE80_TANCI</name>
<evidence type="ECO:0000313" key="1">
    <source>
        <dbReference type="EMBL" id="GFD45607.1"/>
    </source>
</evidence>
<organism evidence="1">
    <name type="scientific">Tanacetum cinerariifolium</name>
    <name type="common">Dalmatian daisy</name>
    <name type="synonym">Chrysanthemum cinerariifolium</name>
    <dbReference type="NCBI Taxonomy" id="118510"/>
    <lineage>
        <taxon>Eukaryota</taxon>
        <taxon>Viridiplantae</taxon>
        <taxon>Streptophyta</taxon>
        <taxon>Embryophyta</taxon>
        <taxon>Tracheophyta</taxon>
        <taxon>Spermatophyta</taxon>
        <taxon>Magnoliopsida</taxon>
        <taxon>eudicotyledons</taxon>
        <taxon>Gunneridae</taxon>
        <taxon>Pentapetalae</taxon>
        <taxon>asterids</taxon>
        <taxon>campanulids</taxon>
        <taxon>Asterales</taxon>
        <taxon>Asteraceae</taxon>
        <taxon>Asteroideae</taxon>
        <taxon>Anthemideae</taxon>
        <taxon>Anthemidinae</taxon>
        <taxon>Tanacetum</taxon>
    </lineage>
</organism>
<accession>A0A699WE80</accession>
<dbReference type="AlphaFoldDB" id="A0A699WE80"/>
<gene>
    <name evidence="1" type="ORF">Tci_917576</name>
</gene>
<feature type="non-terminal residue" evidence="1">
    <location>
        <position position="1"/>
    </location>
</feature>
<comment type="caution">
    <text evidence="1">The sequence shown here is derived from an EMBL/GenBank/DDBJ whole genome shotgun (WGS) entry which is preliminary data.</text>
</comment>
<proteinExistence type="predicted"/>
<protein>
    <submittedName>
        <fullName evidence="1">Uncharacterized protein</fullName>
    </submittedName>
</protein>
<sequence>SGIPHDGPSESEDMDVYVTADCALSDAMANLCP</sequence>
<dbReference type="EMBL" id="BKCJ011653146">
    <property type="protein sequence ID" value="GFD45607.1"/>
    <property type="molecule type" value="Genomic_DNA"/>
</dbReference>